<gene>
    <name evidence="3" type="ORF">I302_02496</name>
    <name evidence="4" type="ORF">I302_103792</name>
</gene>
<organism evidence="3">
    <name type="scientific">Kwoniella bestiolae CBS 10118</name>
    <dbReference type="NCBI Taxonomy" id="1296100"/>
    <lineage>
        <taxon>Eukaryota</taxon>
        <taxon>Fungi</taxon>
        <taxon>Dikarya</taxon>
        <taxon>Basidiomycota</taxon>
        <taxon>Agaricomycotina</taxon>
        <taxon>Tremellomycetes</taxon>
        <taxon>Tremellales</taxon>
        <taxon>Cryptococcaceae</taxon>
        <taxon>Kwoniella</taxon>
    </lineage>
</organism>
<evidence type="ECO:0000313" key="5">
    <source>
        <dbReference type="Proteomes" id="UP000092730"/>
    </source>
</evidence>
<feature type="signal peptide" evidence="2">
    <location>
        <begin position="1"/>
        <end position="21"/>
    </location>
</feature>
<keyword evidence="5" id="KW-1185">Reference proteome</keyword>
<proteinExistence type="predicted"/>
<evidence type="ECO:0000313" key="3">
    <source>
        <dbReference type="EMBL" id="OCF27652.1"/>
    </source>
</evidence>
<reference evidence="4" key="4">
    <citation type="submission" date="2024-02" db="EMBL/GenBank/DDBJ databases">
        <title>Comparative genomics of Cryptococcus and Kwoniella reveals pathogenesis evolution and contrasting modes of karyotype evolution via chromosome fusion or intercentromeric recombination.</title>
        <authorList>
            <person name="Coelho M.A."/>
            <person name="David-Palma M."/>
            <person name="Shea T."/>
            <person name="Bowers K."/>
            <person name="McGinley-Smith S."/>
            <person name="Mohammad A.W."/>
            <person name="Gnirke A."/>
            <person name="Yurkov A.M."/>
            <person name="Nowrousian M."/>
            <person name="Sun S."/>
            <person name="Cuomo C.A."/>
            <person name="Heitman J."/>
        </authorList>
    </citation>
    <scope>NUCLEOTIDE SEQUENCE</scope>
    <source>
        <strain evidence="4">CBS 10118</strain>
    </source>
</reference>
<dbReference type="RefSeq" id="XP_019048722.1">
    <property type="nucleotide sequence ID" value="XM_019189160.1"/>
</dbReference>
<feature type="chain" id="PRO_5042334908" description="Phosphatidylglycerol/phosphatidylinositol transfer protein" evidence="2">
    <location>
        <begin position="22"/>
        <end position="204"/>
    </location>
</feature>
<accession>A0A1B9G9E2</accession>
<reference evidence="3" key="3">
    <citation type="submission" date="2014-01" db="EMBL/GenBank/DDBJ databases">
        <title>Evolution of pathogenesis and genome organization in the Tremellales.</title>
        <authorList>
            <person name="Cuomo C."/>
            <person name="Litvintseva A."/>
            <person name="Heitman J."/>
            <person name="Chen Y."/>
            <person name="Sun S."/>
            <person name="Springer D."/>
            <person name="Dromer F."/>
            <person name="Young S."/>
            <person name="Zeng Q."/>
            <person name="Chapman S."/>
            <person name="Gujja S."/>
            <person name="Saif S."/>
            <person name="Birren B."/>
        </authorList>
    </citation>
    <scope>NUCLEOTIDE SEQUENCE</scope>
    <source>
        <strain evidence="3">CBS 10118</strain>
    </source>
</reference>
<dbReference type="EMBL" id="KI894019">
    <property type="protein sequence ID" value="OCF27652.1"/>
    <property type="molecule type" value="Genomic_DNA"/>
</dbReference>
<reference evidence="4" key="2">
    <citation type="submission" date="2013-07" db="EMBL/GenBank/DDBJ databases">
        <authorList>
            <consortium name="The Broad Institute Genome Sequencing Platform"/>
            <person name="Cuomo C."/>
            <person name="Litvintseva A."/>
            <person name="Chen Y."/>
            <person name="Heitman J."/>
            <person name="Sun S."/>
            <person name="Springer D."/>
            <person name="Dromer F."/>
            <person name="Young S.K."/>
            <person name="Zeng Q."/>
            <person name="Gargeya S."/>
            <person name="Fitzgerald M."/>
            <person name="Abouelleil A."/>
            <person name="Alvarado L."/>
            <person name="Berlin A.M."/>
            <person name="Chapman S.B."/>
            <person name="Dewar J."/>
            <person name="Goldberg J."/>
            <person name="Griggs A."/>
            <person name="Gujja S."/>
            <person name="Hansen M."/>
            <person name="Howarth C."/>
            <person name="Imamovic A."/>
            <person name="Larimer J."/>
            <person name="McCowan C."/>
            <person name="Murphy C."/>
            <person name="Pearson M."/>
            <person name="Priest M."/>
            <person name="Roberts A."/>
            <person name="Saif S."/>
            <person name="Shea T."/>
            <person name="Sykes S."/>
            <person name="Wortman J."/>
            <person name="Nusbaum C."/>
            <person name="Birren B."/>
        </authorList>
    </citation>
    <scope>NUCLEOTIDE SEQUENCE</scope>
    <source>
        <strain evidence="4">CBS 10118</strain>
    </source>
</reference>
<evidence type="ECO:0000313" key="4">
    <source>
        <dbReference type="EMBL" id="WVW81795.1"/>
    </source>
</evidence>
<sequence length="204" mass="21886">MFSTRSIIALVAVLPALGALAVPEATVAPKEKRQSDNEPSSTISEAAEATGLSTSASASSSRNAFAGIIASYAGDIAREQAQGEYGDLVVQMGPFTCAFNGSPKKCNKDQPNNYISLINPNPNDTVWKHSWKFFSYLNANSSDWPDDQPVTSITCDLTLSPGKKGDNATIQIGNSAPYVKEVDPKEMLKMECFGSRDDWVVDQA</sequence>
<feature type="region of interest" description="Disordered" evidence="1">
    <location>
        <begin position="27"/>
        <end position="54"/>
    </location>
</feature>
<dbReference type="KEGG" id="kbi:30206895"/>
<keyword evidence="2" id="KW-0732">Signal</keyword>
<protein>
    <recommendedName>
        <fullName evidence="6">Phosphatidylglycerol/phosphatidylinositol transfer protein</fullName>
    </recommendedName>
</protein>
<reference evidence="3" key="1">
    <citation type="submission" date="2013-07" db="EMBL/GenBank/DDBJ databases">
        <title>The Genome Sequence of Cryptococcus bestiolae CBS10118.</title>
        <authorList>
            <consortium name="The Broad Institute Genome Sequencing Platform"/>
            <person name="Cuomo C."/>
            <person name="Litvintseva A."/>
            <person name="Chen Y."/>
            <person name="Heitman J."/>
            <person name="Sun S."/>
            <person name="Springer D."/>
            <person name="Dromer F."/>
            <person name="Young S.K."/>
            <person name="Zeng Q."/>
            <person name="Gargeya S."/>
            <person name="Fitzgerald M."/>
            <person name="Abouelleil A."/>
            <person name="Alvarado L."/>
            <person name="Berlin A.M."/>
            <person name="Chapman S.B."/>
            <person name="Dewar J."/>
            <person name="Goldberg J."/>
            <person name="Griggs A."/>
            <person name="Gujja S."/>
            <person name="Hansen M."/>
            <person name="Howarth C."/>
            <person name="Imamovic A."/>
            <person name="Larimer J."/>
            <person name="McCowan C."/>
            <person name="Murphy C."/>
            <person name="Pearson M."/>
            <person name="Priest M."/>
            <person name="Roberts A."/>
            <person name="Saif S."/>
            <person name="Shea T."/>
            <person name="Sykes S."/>
            <person name="Wortman J."/>
            <person name="Nusbaum C."/>
            <person name="Birren B."/>
        </authorList>
    </citation>
    <scope>NUCLEOTIDE SEQUENCE [LARGE SCALE GENOMIC DNA]</scope>
    <source>
        <strain evidence="3">CBS 10118</strain>
    </source>
</reference>
<dbReference type="EMBL" id="CP144542">
    <property type="protein sequence ID" value="WVW81795.1"/>
    <property type="molecule type" value="Genomic_DNA"/>
</dbReference>
<name>A0A1B9G9E2_9TREE</name>
<evidence type="ECO:0000256" key="2">
    <source>
        <dbReference type="SAM" id="SignalP"/>
    </source>
</evidence>
<evidence type="ECO:0000256" key="1">
    <source>
        <dbReference type="SAM" id="MobiDB-lite"/>
    </source>
</evidence>
<dbReference type="VEuPathDB" id="FungiDB:I302_02496"/>
<feature type="compositionally biased region" description="Low complexity" evidence="1">
    <location>
        <begin position="44"/>
        <end position="54"/>
    </location>
</feature>
<dbReference type="GeneID" id="30206895"/>
<dbReference type="AlphaFoldDB" id="A0A1B9G9E2"/>
<dbReference type="Proteomes" id="UP000092730">
    <property type="component" value="Chromosome 2"/>
</dbReference>
<evidence type="ECO:0008006" key="6">
    <source>
        <dbReference type="Google" id="ProtNLM"/>
    </source>
</evidence>